<keyword evidence="11" id="KW-0317">Glutathione biosynthesis</keyword>
<reference evidence="12" key="2">
    <citation type="submission" date="2020-09" db="EMBL/GenBank/DDBJ databases">
        <authorList>
            <person name="Sun Q."/>
            <person name="Kim S."/>
        </authorList>
    </citation>
    <scope>NUCLEOTIDE SEQUENCE</scope>
    <source>
        <strain evidence="12">KCTC 42651</strain>
    </source>
</reference>
<feature type="binding site" evidence="10">
    <location>
        <begin position="478"/>
        <end position="479"/>
    </location>
    <ligand>
        <name>L-glutamate</name>
        <dbReference type="ChEBI" id="CHEBI:29985"/>
    </ligand>
</feature>
<dbReference type="Pfam" id="PF01019">
    <property type="entry name" value="G_glu_transpept"/>
    <property type="match status" value="1"/>
</dbReference>
<dbReference type="InterPro" id="IPR043138">
    <property type="entry name" value="GGT_lsub"/>
</dbReference>
<gene>
    <name evidence="12" type="ORF">GCM10017083_20150</name>
</gene>
<dbReference type="Proteomes" id="UP000630353">
    <property type="component" value="Unassembled WGS sequence"/>
</dbReference>
<dbReference type="InterPro" id="IPR006311">
    <property type="entry name" value="TAT_signal"/>
</dbReference>
<dbReference type="PRINTS" id="PR01210">
    <property type="entry name" value="GGTRANSPTASE"/>
</dbReference>
<dbReference type="EC" id="3.4.19.13" evidence="11"/>
<dbReference type="RefSeq" id="WP_189988962.1">
    <property type="nucleotide sequence ID" value="NZ_BMZS01000004.1"/>
</dbReference>
<keyword evidence="6 11" id="KW-0865">Zymogen</keyword>
<evidence type="ECO:0000256" key="1">
    <source>
        <dbReference type="ARBA" id="ARBA00001049"/>
    </source>
</evidence>
<feature type="binding site" evidence="10">
    <location>
        <position position="449"/>
    </location>
    <ligand>
        <name>L-glutamate</name>
        <dbReference type="ChEBI" id="CHEBI:29985"/>
    </ligand>
</feature>
<dbReference type="EMBL" id="BMZS01000004">
    <property type="protein sequence ID" value="GHD48743.1"/>
    <property type="molecule type" value="Genomic_DNA"/>
</dbReference>
<feature type="binding site" evidence="10">
    <location>
        <position position="500"/>
    </location>
    <ligand>
        <name>L-glutamate</name>
        <dbReference type="ChEBI" id="CHEBI:29985"/>
    </ligand>
</feature>
<evidence type="ECO:0000256" key="6">
    <source>
        <dbReference type="ARBA" id="ARBA00023145"/>
    </source>
</evidence>
<dbReference type="GO" id="GO:0036374">
    <property type="term" value="F:glutathione hydrolase activity"/>
    <property type="evidence" value="ECO:0007669"/>
    <property type="project" value="UniProtKB-UniRule"/>
</dbReference>
<evidence type="ECO:0000256" key="3">
    <source>
        <dbReference type="ARBA" id="ARBA00009381"/>
    </source>
</evidence>
<comment type="catalytic activity">
    <reaction evidence="8 11">
        <text>an N-terminal (5-L-glutamyl)-[peptide] + an alpha-amino acid = 5-L-glutamyl amino acid + an N-terminal L-alpha-aminoacyl-[peptide]</text>
        <dbReference type="Rhea" id="RHEA:23904"/>
        <dbReference type="Rhea" id="RHEA-COMP:9780"/>
        <dbReference type="Rhea" id="RHEA-COMP:9795"/>
        <dbReference type="ChEBI" id="CHEBI:77644"/>
        <dbReference type="ChEBI" id="CHEBI:78597"/>
        <dbReference type="ChEBI" id="CHEBI:78599"/>
        <dbReference type="ChEBI" id="CHEBI:78608"/>
        <dbReference type="EC" id="2.3.2.2"/>
    </reaction>
</comment>
<name>A0A919CPR5_9PROT</name>
<dbReference type="Gene3D" id="1.10.246.130">
    <property type="match status" value="1"/>
</dbReference>
<dbReference type="GO" id="GO:0006751">
    <property type="term" value="P:glutathione catabolic process"/>
    <property type="evidence" value="ECO:0007669"/>
    <property type="project" value="UniProtKB-UniRule"/>
</dbReference>
<dbReference type="Gene3D" id="3.60.20.40">
    <property type="match status" value="1"/>
</dbReference>
<proteinExistence type="inferred from homology"/>
<dbReference type="InterPro" id="IPR051792">
    <property type="entry name" value="GGT_bact"/>
</dbReference>
<feature type="binding site" evidence="10">
    <location>
        <position position="130"/>
    </location>
    <ligand>
        <name>L-glutamate</name>
        <dbReference type="ChEBI" id="CHEBI:29985"/>
    </ligand>
</feature>
<comment type="catalytic activity">
    <reaction evidence="1 11">
        <text>an S-substituted glutathione + H2O = an S-substituted L-cysteinylglycine + L-glutamate</text>
        <dbReference type="Rhea" id="RHEA:59468"/>
        <dbReference type="ChEBI" id="CHEBI:15377"/>
        <dbReference type="ChEBI" id="CHEBI:29985"/>
        <dbReference type="ChEBI" id="CHEBI:90779"/>
        <dbReference type="ChEBI" id="CHEBI:143103"/>
        <dbReference type="EC" id="3.4.19.13"/>
    </reaction>
</comment>
<comment type="similarity">
    <text evidence="3 11">Belongs to the gamma-glutamyltransferase family.</text>
</comment>
<protein>
    <recommendedName>
        <fullName evidence="11">Glutathione hydrolase proenzyme</fullName>
        <ecNumber evidence="11">2.3.2.2</ecNumber>
        <ecNumber evidence="11">3.4.19.13</ecNumber>
    </recommendedName>
    <component>
        <recommendedName>
            <fullName evidence="11">Glutathione hydrolase large chain</fullName>
        </recommendedName>
    </component>
    <component>
        <recommendedName>
            <fullName evidence="11">Glutathione hydrolase small chain</fullName>
        </recommendedName>
    </component>
</protein>
<comment type="catalytic activity">
    <reaction evidence="2 11">
        <text>glutathione + H2O = L-cysteinylglycine + L-glutamate</text>
        <dbReference type="Rhea" id="RHEA:28807"/>
        <dbReference type="ChEBI" id="CHEBI:15377"/>
        <dbReference type="ChEBI" id="CHEBI:29985"/>
        <dbReference type="ChEBI" id="CHEBI:57925"/>
        <dbReference type="ChEBI" id="CHEBI:61694"/>
        <dbReference type="EC" id="3.4.19.13"/>
    </reaction>
</comment>
<reference evidence="12" key="1">
    <citation type="journal article" date="2014" name="Int. J. Syst. Evol. Microbiol.">
        <title>Complete genome sequence of Corynebacterium casei LMG S-19264T (=DSM 44701T), isolated from a smear-ripened cheese.</title>
        <authorList>
            <consortium name="US DOE Joint Genome Institute (JGI-PGF)"/>
            <person name="Walter F."/>
            <person name="Albersmeier A."/>
            <person name="Kalinowski J."/>
            <person name="Ruckert C."/>
        </authorList>
    </citation>
    <scope>NUCLEOTIDE SEQUENCE</scope>
    <source>
        <strain evidence="12">KCTC 42651</strain>
    </source>
</reference>
<comment type="pathway">
    <text evidence="11">Sulfur metabolism; glutathione metabolism.</text>
</comment>
<keyword evidence="4 11" id="KW-0808">Transferase</keyword>
<dbReference type="InterPro" id="IPR043137">
    <property type="entry name" value="GGT_ssub_C"/>
</dbReference>
<comment type="PTM">
    <text evidence="11">Cleaved by autocatalysis into a large and a small subunit.</text>
</comment>
<evidence type="ECO:0000313" key="12">
    <source>
        <dbReference type="EMBL" id="GHD48743.1"/>
    </source>
</evidence>
<dbReference type="InterPro" id="IPR029055">
    <property type="entry name" value="Ntn_hydrolases_N"/>
</dbReference>
<dbReference type="PROSITE" id="PS51318">
    <property type="entry name" value="TAT"/>
    <property type="match status" value="1"/>
</dbReference>
<evidence type="ECO:0000256" key="9">
    <source>
        <dbReference type="PIRSR" id="PIRSR600101-1"/>
    </source>
</evidence>
<evidence type="ECO:0000256" key="4">
    <source>
        <dbReference type="ARBA" id="ARBA00022679"/>
    </source>
</evidence>
<dbReference type="InterPro" id="IPR000101">
    <property type="entry name" value="GGT_peptidase"/>
</dbReference>
<feature type="active site" description="Nucleophile" evidence="9">
    <location>
        <position position="407"/>
    </location>
</feature>
<evidence type="ECO:0000256" key="10">
    <source>
        <dbReference type="PIRSR" id="PIRSR600101-2"/>
    </source>
</evidence>
<dbReference type="GO" id="GO:0006750">
    <property type="term" value="P:glutathione biosynthetic process"/>
    <property type="evidence" value="ECO:0007669"/>
    <property type="project" value="UniProtKB-KW"/>
</dbReference>
<comment type="caution">
    <text evidence="12">The sequence shown here is derived from an EMBL/GenBank/DDBJ whole genome shotgun (WGS) entry which is preliminary data.</text>
</comment>
<dbReference type="PANTHER" id="PTHR43199:SF1">
    <property type="entry name" value="GLUTATHIONE HYDROLASE PROENZYME"/>
    <property type="match status" value="1"/>
</dbReference>
<feature type="binding site" evidence="10">
    <location>
        <begin position="425"/>
        <end position="427"/>
    </location>
    <ligand>
        <name>L-glutamate</name>
        <dbReference type="ChEBI" id="CHEBI:29985"/>
    </ligand>
</feature>
<keyword evidence="13" id="KW-1185">Reference proteome</keyword>
<evidence type="ECO:0000313" key="13">
    <source>
        <dbReference type="Proteomes" id="UP000630353"/>
    </source>
</evidence>
<dbReference type="NCBIfam" id="TIGR00066">
    <property type="entry name" value="g_glut_trans"/>
    <property type="match status" value="1"/>
</dbReference>
<dbReference type="SUPFAM" id="SSF56235">
    <property type="entry name" value="N-terminal nucleophile aminohydrolases (Ntn hydrolases)"/>
    <property type="match status" value="1"/>
</dbReference>
<evidence type="ECO:0000256" key="2">
    <source>
        <dbReference type="ARBA" id="ARBA00001089"/>
    </source>
</evidence>
<evidence type="ECO:0000256" key="7">
    <source>
        <dbReference type="ARBA" id="ARBA00023315"/>
    </source>
</evidence>
<sequence>MSQRHRLPSGPGPRLGRRAFLAGGGVLAGGGLALLGPAFAAGASLEAPALDRGDRIIPAEARYGMVASREATATRVGVDVLAAGGNAIDAAVATAFALAVTLPQAGNLGGGGFLLVRPADGSAPVALDFRETAPGRAWRELFIGPDGEVDKRLARYSHRSVGVPGSVAGYADALARWGTWPLDRVIEPAIALARDGFPMTRALARDIARSHERLSRWPQSKVVVARADGGAYLPGEIFRQPDLANTLALIARDGPDGFYRGPIAVAIADEMRRHDGLIDEGDLAEYRTVLREPVRGTYRGVEVVSMPPPSSGGALLIQMLNVLEGWPIAELGFGSAATLHRMAETMRRAYADRFKHIADPAFHDVPLAGLVSKDYAASLRQGIDLQRATESSALGPGEPKAYESDNTTHLSVMDRDGTAVALTTTLNFAFGTGIVAEGTGIFLNNEMDDFAARPGAANAYGLVQGEENAVEAGKRPLSSMAPTLVLDGPATAIATGGQGGSRIITSVLQFLVNTIDHGMNLAEATLAPRIHHQWLPDELRIEEGFSPDTAALLEAMGHRVVRRRSGATVQNVRRVAEGYRGFADPRRPGGLAAGPD</sequence>
<evidence type="ECO:0000256" key="8">
    <source>
        <dbReference type="ARBA" id="ARBA00047417"/>
    </source>
</evidence>
<keyword evidence="5 11" id="KW-0378">Hydrolase</keyword>
<accession>A0A919CPR5</accession>
<evidence type="ECO:0000256" key="5">
    <source>
        <dbReference type="ARBA" id="ARBA00022801"/>
    </source>
</evidence>
<comment type="subunit">
    <text evidence="11">This enzyme consists of two polypeptide chains, which are synthesized in precursor form from a single polypeptide.</text>
</comment>
<dbReference type="GO" id="GO:0103068">
    <property type="term" value="F:leukotriene C4 gamma-glutamyl transferase activity"/>
    <property type="evidence" value="ECO:0007669"/>
    <property type="project" value="UniProtKB-EC"/>
</dbReference>
<organism evidence="12 13">
    <name type="scientific">Thalassobaculum fulvum</name>
    <dbReference type="NCBI Taxonomy" id="1633335"/>
    <lineage>
        <taxon>Bacteria</taxon>
        <taxon>Pseudomonadati</taxon>
        <taxon>Pseudomonadota</taxon>
        <taxon>Alphaproteobacteria</taxon>
        <taxon>Rhodospirillales</taxon>
        <taxon>Thalassobaculaceae</taxon>
        <taxon>Thalassobaculum</taxon>
    </lineage>
</organism>
<keyword evidence="7 11" id="KW-0012">Acyltransferase</keyword>
<dbReference type="AlphaFoldDB" id="A0A919CPR5"/>
<evidence type="ECO:0000256" key="11">
    <source>
        <dbReference type="RuleBase" id="RU368036"/>
    </source>
</evidence>
<dbReference type="PANTHER" id="PTHR43199">
    <property type="entry name" value="GLUTATHIONE HYDROLASE"/>
    <property type="match status" value="1"/>
</dbReference>
<dbReference type="EC" id="2.3.2.2" evidence="11"/>